<evidence type="ECO:0000313" key="2">
    <source>
        <dbReference type="Proteomes" id="UP000656804"/>
    </source>
</evidence>
<protein>
    <submittedName>
        <fullName evidence="1">Uncharacterized protein</fullName>
    </submittedName>
</protein>
<gene>
    <name evidence="1" type="ORF">ISG29_15335</name>
</gene>
<dbReference type="RefSeq" id="WP_194504328.1">
    <property type="nucleotide sequence ID" value="NZ_JADIVZ010000009.1"/>
</dbReference>
<dbReference type="Proteomes" id="UP000656804">
    <property type="component" value="Unassembled WGS sequence"/>
</dbReference>
<dbReference type="AlphaFoldDB" id="A0A930V3D6"/>
<reference evidence="1" key="1">
    <citation type="submission" date="2020-11" db="EMBL/GenBank/DDBJ databases">
        <title>Nocardioides sp. CBS4Y-1, whole genome shotgun sequence.</title>
        <authorList>
            <person name="Tuo L."/>
        </authorList>
    </citation>
    <scope>NUCLEOTIDE SEQUENCE</scope>
    <source>
        <strain evidence="1">CBS4Y-1</strain>
    </source>
</reference>
<organism evidence="1 2">
    <name type="scientific">Nocardioides acrostichi</name>
    <dbReference type="NCBI Taxonomy" id="2784339"/>
    <lineage>
        <taxon>Bacteria</taxon>
        <taxon>Bacillati</taxon>
        <taxon>Actinomycetota</taxon>
        <taxon>Actinomycetes</taxon>
        <taxon>Propionibacteriales</taxon>
        <taxon>Nocardioidaceae</taxon>
        <taxon>Nocardioides</taxon>
    </lineage>
</organism>
<proteinExistence type="predicted"/>
<comment type="caution">
    <text evidence="1">The sequence shown here is derived from an EMBL/GenBank/DDBJ whole genome shotgun (WGS) entry which is preliminary data.</text>
</comment>
<accession>A0A930V3D6</accession>
<dbReference type="EMBL" id="JADIVZ010000009">
    <property type="protein sequence ID" value="MBF4163067.1"/>
    <property type="molecule type" value="Genomic_DNA"/>
</dbReference>
<name>A0A930V3D6_9ACTN</name>
<sequence length="143" mass="15162">MSDDVPALVEVDPFDLPDWLGTSDVVWTADTGLRTGHRVTGSLQASDPARVPEAGVQPCDLLAVDEAHPVPVAPEGVRTRTHLSWRLGQVLLVARDEPAARLTLAVPGSSFSADLVLDAVARLARAVGGSPERYTVALRIGEH</sequence>
<evidence type="ECO:0000313" key="1">
    <source>
        <dbReference type="EMBL" id="MBF4163067.1"/>
    </source>
</evidence>
<keyword evidence="2" id="KW-1185">Reference proteome</keyword>